<feature type="region of interest" description="Disordered" evidence="1">
    <location>
        <begin position="78"/>
        <end position="98"/>
    </location>
</feature>
<keyword evidence="3" id="KW-1185">Reference proteome</keyword>
<organism evidence="2 3">
    <name type="scientific">Haematococcus lacustris</name>
    <name type="common">Green alga</name>
    <name type="synonym">Haematococcus pluvialis</name>
    <dbReference type="NCBI Taxonomy" id="44745"/>
    <lineage>
        <taxon>Eukaryota</taxon>
        <taxon>Viridiplantae</taxon>
        <taxon>Chlorophyta</taxon>
        <taxon>core chlorophytes</taxon>
        <taxon>Chlorophyceae</taxon>
        <taxon>CS clade</taxon>
        <taxon>Chlamydomonadales</taxon>
        <taxon>Haematococcaceae</taxon>
        <taxon>Haematococcus</taxon>
    </lineage>
</organism>
<evidence type="ECO:0000313" key="3">
    <source>
        <dbReference type="Proteomes" id="UP000485058"/>
    </source>
</evidence>
<name>A0A699ZZS6_HAELA</name>
<accession>A0A699ZZS6</accession>
<dbReference type="PANTHER" id="PTHR33594">
    <property type="entry name" value="SUPERFAMILY HYDROLASE, PUTATIVE (AFU_ORTHOLOGUE AFUA_1G03035)-RELATED"/>
    <property type="match status" value="1"/>
</dbReference>
<protein>
    <submittedName>
        <fullName evidence="2">HD_domain domain-containing protein</fullName>
    </submittedName>
</protein>
<dbReference type="InterPro" id="IPR003607">
    <property type="entry name" value="HD/PDEase_dom"/>
</dbReference>
<gene>
    <name evidence="2" type="ORF">HaLaN_25174</name>
</gene>
<sequence length="123" mass="12702">MLAEAEGLTADATRLVELCALLHDVHDWKYSGDASATQTSVKAFLEQQAAPPALIAKVLTIIGSVGFKDELRRSTASAASAAQEVGSGQAPAAHSEPGAGLSMEAAVLQDADRLLVRQPYSAA</sequence>
<evidence type="ECO:0000313" key="2">
    <source>
        <dbReference type="EMBL" id="GFH26940.1"/>
    </source>
</evidence>
<dbReference type="SUPFAM" id="SSF109604">
    <property type="entry name" value="HD-domain/PDEase-like"/>
    <property type="match status" value="1"/>
</dbReference>
<dbReference type="CDD" id="cd00077">
    <property type="entry name" value="HDc"/>
    <property type="match status" value="1"/>
</dbReference>
<comment type="caution">
    <text evidence="2">The sequence shown here is derived from an EMBL/GenBank/DDBJ whole genome shotgun (WGS) entry which is preliminary data.</text>
</comment>
<dbReference type="Proteomes" id="UP000485058">
    <property type="component" value="Unassembled WGS sequence"/>
</dbReference>
<dbReference type="PANTHER" id="PTHR33594:SF1">
    <property type="entry name" value="HD_PDEASE DOMAIN-CONTAINING PROTEIN"/>
    <property type="match status" value="1"/>
</dbReference>
<evidence type="ECO:0000256" key="1">
    <source>
        <dbReference type="SAM" id="MobiDB-lite"/>
    </source>
</evidence>
<dbReference type="AlphaFoldDB" id="A0A699ZZS6"/>
<dbReference type="Gene3D" id="1.10.3210.10">
    <property type="entry name" value="Hypothetical protein af1432"/>
    <property type="match status" value="1"/>
</dbReference>
<reference evidence="2 3" key="1">
    <citation type="submission" date="2020-02" db="EMBL/GenBank/DDBJ databases">
        <title>Draft genome sequence of Haematococcus lacustris strain NIES-144.</title>
        <authorList>
            <person name="Morimoto D."/>
            <person name="Nakagawa S."/>
            <person name="Yoshida T."/>
            <person name="Sawayama S."/>
        </authorList>
    </citation>
    <scope>NUCLEOTIDE SEQUENCE [LARGE SCALE GENOMIC DNA]</scope>
    <source>
        <strain evidence="2 3">NIES-144</strain>
    </source>
</reference>
<dbReference type="EMBL" id="BLLF01003295">
    <property type="protein sequence ID" value="GFH26940.1"/>
    <property type="molecule type" value="Genomic_DNA"/>
</dbReference>
<proteinExistence type="predicted"/>